<evidence type="ECO:0000313" key="6">
    <source>
        <dbReference type="Proteomes" id="UP000039217"/>
    </source>
</evidence>
<name>A0A655FWW3_MYCTX</name>
<dbReference type="EMBL" id="CFOE01000042">
    <property type="protein sequence ID" value="CFE36688.1"/>
    <property type="molecule type" value="Genomic_DNA"/>
</dbReference>
<dbReference type="EMBL" id="CNGE01001835">
    <property type="protein sequence ID" value="CKU54284.1"/>
    <property type="molecule type" value="Genomic_DNA"/>
</dbReference>
<evidence type="ECO:0000313" key="7">
    <source>
        <dbReference type="Proteomes" id="UP000048289"/>
    </source>
</evidence>
<evidence type="ECO:0000313" key="5">
    <source>
        <dbReference type="EMBL" id="CNX17687.1"/>
    </source>
</evidence>
<reference evidence="6 7" key="1">
    <citation type="submission" date="2015-03" db="EMBL/GenBank/DDBJ databases">
        <authorList>
            <consortium name="Pathogen Informatics"/>
        </authorList>
    </citation>
    <scope>NUCLEOTIDE SEQUENCE [LARGE SCALE GENOMIC DNA]</scope>
    <source>
        <strain evidence="4 8">Bir 172</strain>
        <strain evidence="3 9">Bir 187</strain>
        <strain evidence="5 6">D00501624</strain>
        <strain evidence="2 7">G09901357</strain>
    </source>
</reference>
<evidence type="ECO:0000313" key="9">
    <source>
        <dbReference type="Proteomes" id="UP000049023"/>
    </source>
</evidence>
<protein>
    <submittedName>
        <fullName evidence="4">Uncharacterized protein</fullName>
    </submittedName>
</protein>
<gene>
    <name evidence="5" type="ORF">ERS007661_04506</name>
    <name evidence="2" type="ORF">ERS007681_00581</name>
    <name evidence="4" type="ORF">ERS027646_04847</name>
    <name evidence="3" type="ORF">ERS027661_04771</name>
</gene>
<dbReference type="Proteomes" id="UP000048948">
    <property type="component" value="Unassembled WGS sequence"/>
</dbReference>
<evidence type="ECO:0000313" key="4">
    <source>
        <dbReference type="EMBL" id="CKU54284.1"/>
    </source>
</evidence>
<proteinExistence type="predicted"/>
<evidence type="ECO:0000256" key="1">
    <source>
        <dbReference type="SAM" id="MobiDB-lite"/>
    </source>
</evidence>
<organism evidence="4 8">
    <name type="scientific">Mycobacterium tuberculosis</name>
    <dbReference type="NCBI Taxonomy" id="1773"/>
    <lineage>
        <taxon>Bacteria</taxon>
        <taxon>Bacillati</taxon>
        <taxon>Actinomycetota</taxon>
        <taxon>Actinomycetes</taxon>
        <taxon>Mycobacteriales</taxon>
        <taxon>Mycobacteriaceae</taxon>
        <taxon>Mycobacterium</taxon>
        <taxon>Mycobacterium tuberculosis complex</taxon>
    </lineage>
</organism>
<dbReference type="Proteomes" id="UP000049023">
    <property type="component" value="Unassembled WGS sequence"/>
</dbReference>
<feature type="region of interest" description="Disordered" evidence="1">
    <location>
        <begin position="1"/>
        <end position="41"/>
    </location>
</feature>
<evidence type="ECO:0000313" key="3">
    <source>
        <dbReference type="EMBL" id="CKT83088.1"/>
    </source>
</evidence>
<dbReference type="EMBL" id="CNFU01001860">
    <property type="protein sequence ID" value="CKT83088.1"/>
    <property type="molecule type" value="Genomic_DNA"/>
</dbReference>
<sequence>MVTARWEYVSRTRCSSVARSAPRNTEPANRASNSASWDARRASRVRLAAPSTNTATATAIANNTNSVTAASGSAMVQV</sequence>
<dbReference type="Proteomes" id="UP000039217">
    <property type="component" value="Unassembled WGS sequence"/>
</dbReference>
<accession>A0A655FWW3</accession>
<feature type="compositionally biased region" description="Polar residues" evidence="1">
    <location>
        <begin position="12"/>
        <end position="36"/>
    </location>
</feature>
<evidence type="ECO:0000313" key="8">
    <source>
        <dbReference type="Proteomes" id="UP000048948"/>
    </source>
</evidence>
<dbReference type="Proteomes" id="UP000048289">
    <property type="component" value="Unassembled WGS sequence"/>
</dbReference>
<evidence type="ECO:0000313" key="2">
    <source>
        <dbReference type="EMBL" id="CFE36688.1"/>
    </source>
</evidence>
<dbReference type="EMBL" id="CQQC01002778">
    <property type="protein sequence ID" value="CNX17687.1"/>
    <property type="molecule type" value="Genomic_DNA"/>
</dbReference>
<dbReference type="AlphaFoldDB" id="A0A655FWW3"/>